<keyword evidence="1" id="KW-0732">Signal</keyword>
<dbReference type="RefSeq" id="WP_213499484.1">
    <property type="nucleotide sequence ID" value="NZ_CP074694.1"/>
</dbReference>
<name>A0A8E6BAK9_9BACT</name>
<proteinExistence type="predicted"/>
<reference evidence="2" key="1">
    <citation type="submission" date="2021-05" db="EMBL/GenBank/DDBJ databases">
        <title>Complete genome sequence of the cellulolytic planctomycete Telmatocola sphagniphila SP2T and characterization of the first cellulase from planctomycetes.</title>
        <authorList>
            <person name="Rakitin A.L."/>
            <person name="Beletsky A.V."/>
            <person name="Naumoff D.G."/>
            <person name="Kulichevskaya I.S."/>
            <person name="Mardanov A.V."/>
            <person name="Ravin N.V."/>
            <person name="Dedysh S.N."/>
        </authorList>
    </citation>
    <scope>NUCLEOTIDE SEQUENCE</scope>
    <source>
        <strain evidence="2">SP2T</strain>
    </source>
</reference>
<feature type="chain" id="PRO_5034626119" evidence="1">
    <location>
        <begin position="21"/>
        <end position="225"/>
    </location>
</feature>
<keyword evidence="3" id="KW-1185">Reference proteome</keyword>
<accession>A0A8E6BAK9</accession>
<sequence length="225" mass="22752">MKKLSLALLLLCGPAGLAFAQDGVRPPATTASGYYQTRWSAPNGSPVAEPRILPTVTPEKTDPVISPPLAARFDAPKVVAKPTEVDSTPSKHWLTPDGNPPPAIGVTAVATSSKAPGLKASLGNVVSPYNPQPPVSLNPPTSLAATPSAVPPATLITPVSLKTVTTASPPAQLPASLTANASLATPTPIATAPKAWLGNPTPVKVVIADNQKQLAGLGISQADGK</sequence>
<dbReference type="AlphaFoldDB" id="A0A8E6BAK9"/>
<evidence type="ECO:0000313" key="3">
    <source>
        <dbReference type="Proteomes" id="UP000676194"/>
    </source>
</evidence>
<organism evidence="2 3">
    <name type="scientific">Telmatocola sphagniphila</name>
    <dbReference type="NCBI Taxonomy" id="1123043"/>
    <lineage>
        <taxon>Bacteria</taxon>
        <taxon>Pseudomonadati</taxon>
        <taxon>Planctomycetota</taxon>
        <taxon>Planctomycetia</taxon>
        <taxon>Gemmatales</taxon>
        <taxon>Gemmataceae</taxon>
    </lineage>
</organism>
<dbReference type="Proteomes" id="UP000676194">
    <property type="component" value="Chromosome"/>
</dbReference>
<dbReference type="KEGG" id="tsph:KIH39_11335"/>
<protein>
    <submittedName>
        <fullName evidence="2">Uncharacterized protein</fullName>
    </submittedName>
</protein>
<gene>
    <name evidence="2" type="ORF">KIH39_11335</name>
</gene>
<evidence type="ECO:0000256" key="1">
    <source>
        <dbReference type="SAM" id="SignalP"/>
    </source>
</evidence>
<feature type="signal peptide" evidence="1">
    <location>
        <begin position="1"/>
        <end position="20"/>
    </location>
</feature>
<evidence type="ECO:0000313" key="2">
    <source>
        <dbReference type="EMBL" id="QVL34469.1"/>
    </source>
</evidence>
<dbReference type="EMBL" id="CP074694">
    <property type="protein sequence ID" value="QVL34469.1"/>
    <property type="molecule type" value="Genomic_DNA"/>
</dbReference>